<evidence type="ECO:0000256" key="5">
    <source>
        <dbReference type="SAM" id="Phobius"/>
    </source>
</evidence>
<feature type="transmembrane region" description="Helical" evidence="5">
    <location>
        <begin position="192"/>
        <end position="210"/>
    </location>
</feature>
<accession>A0A1Q2L434</accession>
<feature type="transmembrane region" description="Helical" evidence="5">
    <location>
        <begin position="216"/>
        <end position="236"/>
    </location>
</feature>
<dbReference type="InterPro" id="IPR004837">
    <property type="entry name" value="NaCa_Exmemb"/>
</dbReference>
<feature type="domain" description="Sodium/calcium exchanger membrane region" evidence="6">
    <location>
        <begin position="8"/>
        <end position="172"/>
    </location>
</feature>
<feature type="transmembrane region" description="Helical" evidence="5">
    <location>
        <begin position="128"/>
        <end position="148"/>
    </location>
</feature>
<dbReference type="RefSeq" id="WP_077591056.1">
    <property type="nucleotide sequence ID" value="NZ_CP019640.1"/>
</dbReference>
<dbReference type="OrthoDB" id="8447150at2"/>
<feature type="transmembrane region" description="Helical" evidence="5">
    <location>
        <begin position="288"/>
        <end position="307"/>
    </location>
</feature>
<feature type="transmembrane region" description="Helical" evidence="5">
    <location>
        <begin position="6"/>
        <end position="21"/>
    </location>
</feature>
<keyword evidence="4 5" id="KW-0472">Membrane</keyword>
<feature type="transmembrane region" description="Helical" evidence="5">
    <location>
        <begin position="69"/>
        <end position="92"/>
    </location>
</feature>
<evidence type="ECO:0000256" key="1">
    <source>
        <dbReference type="ARBA" id="ARBA00004141"/>
    </source>
</evidence>
<protein>
    <submittedName>
        <fullName evidence="7">Sodium:calcium exchanger</fullName>
    </submittedName>
</protein>
<dbReference type="EMBL" id="CP019640">
    <property type="protein sequence ID" value="AQQ55186.1"/>
    <property type="molecule type" value="Genomic_DNA"/>
</dbReference>
<evidence type="ECO:0000259" key="6">
    <source>
        <dbReference type="Pfam" id="PF01699"/>
    </source>
</evidence>
<feature type="transmembrane region" description="Helical" evidence="5">
    <location>
        <begin position="319"/>
        <end position="338"/>
    </location>
</feature>
<feature type="transmembrane region" description="Helical" evidence="5">
    <location>
        <begin position="160"/>
        <end position="176"/>
    </location>
</feature>
<reference evidence="7 8" key="1">
    <citation type="submission" date="2017-02" db="EMBL/GenBank/DDBJ databases">
        <title>The complete genomic sequence of a novel cold adapted crude oil-degrading bacterium Planococcus qaidamina Y42.</title>
        <authorList>
            <person name="Yang R."/>
        </authorList>
    </citation>
    <scope>NUCLEOTIDE SEQUENCE [LARGE SCALE GENOMIC DNA]</scope>
    <source>
        <strain evidence="7 8">Y42</strain>
    </source>
</reference>
<dbReference type="Proteomes" id="UP000188184">
    <property type="component" value="Chromosome"/>
</dbReference>
<dbReference type="Pfam" id="PF01699">
    <property type="entry name" value="Na_Ca_ex"/>
    <property type="match status" value="2"/>
</dbReference>
<dbReference type="GO" id="GO:0055085">
    <property type="term" value="P:transmembrane transport"/>
    <property type="evidence" value="ECO:0007669"/>
    <property type="project" value="InterPro"/>
</dbReference>
<evidence type="ECO:0000256" key="4">
    <source>
        <dbReference type="ARBA" id="ARBA00023136"/>
    </source>
</evidence>
<evidence type="ECO:0000313" key="8">
    <source>
        <dbReference type="Proteomes" id="UP000188184"/>
    </source>
</evidence>
<gene>
    <name evidence="7" type="ORF">B0X71_16865</name>
</gene>
<proteinExistence type="predicted"/>
<dbReference type="KEGG" id="pmar:B0X71_16865"/>
<dbReference type="GO" id="GO:0016020">
    <property type="term" value="C:membrane"/>
    <property type="evidence" value="ECO:0007669"/>
    <property type="project" value="UniProtKB-SubCell"/>
</dbReference>
<name>A0A1Q2L434_9BACL</name>
<dbReference type="InterPro" id="IPR044880">
    <property type="entry name" value="NCX_ion-bd_dom_sf"/>
</dbReference>
<keyword evidence="3 5" id="KW-1133">Transmembrane helix</keyword>
<evidence type="ECO:0000313" key="7">
    <source>
        <dbReference type="EMBL" id="AQQ55186.1"/>
    </source>
</evidence>
<sequence>MSPWIWGIVMLVAIYAAKWGADQMVEPLKKVRRQWGITQVAGASLLAILTASPEVGISTVSAIRNSGDIGLGTLLGSNIIAIPLIMTVAYAASRKKFGGKGKDEDQKELERKHQEHLREHLLSLSKRAATVLALPYVVIIAIVALLTMPPGWRGLQPVDGWIMLGVFFLFLGQALWRGRKEGEDVKWSKKQIKLAALGAVALIAGAYFTVTAAENVISAIGISQIIGGIFITGTLSTAPEVFKTWKIVGSGQTTAGSTSVIGDKAITLSLGLVPLALVTTPINDFQLFWINLVFVTLMPVAFSLMVLKNKHSGLKLWNVLLLDALLLLYIFIILKWVLNLF</sequence>
<keyword evidence="2 5" id="KW-0812">Transmembrane</keyword>
<evidence type="ECO:0000256" key="2">
    <source>
        <dbReference type="ARBA" id="ARBA00022692"/>
    </source>
</evidence>
<feature type="transmembrane region" description="Helical" evidence="5">
    <location>
        <begin position="42"/>
        <end position="63"/>
    </location>
</feature>
<dbReference type="Gene3D" id="1.20.1420.30">
    <property type="entry name" value="NCX, central ion-binding region"/>
    <property type="match status" value="1"/>
</dbReference>
<evidence type="ECO:0000256" key="3">
    <source>
        <dbReference type="ARBA" id="ARBA00022989"/>
    </source>
</evidence>
<comment type="subcellular location">
    <subcellularLocation>
        <location evidence="1">Membrane</location>
        <topology evidence="1">Multi-pass membrane protein</topology>
    </subcellularLocation>
</comment>
<organism evidence="7 8">
    <name type="scientific">Planococcus lenghuensis</name>
    <dbReference type="NCBI Taxonomy" id="2213202"/>
    <lineage>
        <taxon>Bacteria</taxon>
        <taxon>Bacillati</taxon>
        <taxon>Bacillota</taxon>
        <taxon>Bacilli</taxon>
        <taxon>Bacillales</taxon>
        <taxon>Caryophanaceae</taxon>
        <taxon>Planococcus</taxon>
    </lineage>
</organism>
<feature type="domain" description="Sodium/calcium exchanger membrane region" evidence="6">
    <location>
        <begin position="195"/>
        <end position="333"/>
    </location>
</feature>
<dbReference type="AlphaFoldDB" id="A0A1Q2L434"/>
<keyword evidence="8" id="KW-1185">Reference proteome</keyword>